<evidence type="ECO:0000313" key="2">
    <source>
        <dbReference type="EMBL" id="KAF2837491.1"/>
    </source>
</evidence>
<organism evidence="2 3">
    <name type="scientific">Patellaria atrata CBS 101060</name>
    <dbReference type="NCBI Taxonomy" id="1346257"/>
    <lineage>
        <taxon>Eukaryota</taxon>
        <taxon>Fungi</taxon>
        <taxon>Dikarya</taxon>
        <taxon>Ascomycota</taxon>
        <taxon>Pezizomycotina</taxon>
        <taxon>Dothideomycetes</taxon>
        <taxon>Dothideomycetes incertae sedis</taxon>
        <taxon>Patellariales</taxon>
        <taxon>Patellariaceae</taxon>
        <taxon>Patellaria</taxon>
    </lineage>
</organism>
<feature type="signal peptide" evidence="1">
    <location>
        <begin position="1"/>
        <end position="18"/>
    </location>
</feature>
<proteinExistence type="predicted"/>
<keyword evidence="3" id="KW-1185">Reference proteome</keyword>
<comment type="caution">
    <text evidence="2">The sequence shown here is derived from an EMBL/GenBank/DDBJ whole genome shotgun (WGS) entry which is preliminary data.</text>
</comment>
<gene>
    <name evidence="2" type="ORF">M501DRAFT_1017871</name>
</gene>
<accession>A0A9P4VLF9</accession>
<sequence length="127" mass="13947">MKWITSLVLIPLLGSTAAIPINLEVSANSKADFGSVWFDTDKLFLCAGTNYADCMYYKVTAGKSFAFGEVPTPRYSVKSPAGYSCKAYDTTTCKTGREATMPPSGSPDLRVVPYWIYNIKAFKYTVP</sequence>
<name>A0A9P4VLF9_9PEZI</name>
<dbReference type="AlphaFoldDB" id="A0A9P4VLF9"/>
<feature type="chain" id="PRO_5040328429" evidence="1">
    <location>
        <begin position="19"/>
        <end position="127"/>
    </location>
</feature>
<dbReference type="EMBL" id="MU006099">
    <property type="protein sequence ID" value="KAF2837491.1"/>
    <property type="molecule type" value="Genomic_DNA"/>
</dbReference>
<dbReference type="Proteomes" id="UP000799429">
    <property type="component" value="Unassembled WGS sequence"/>
</dbReference>
<evidence type="ECO:0000313" key="3">
    <source>
        <dbReference type="Proteomes" id="UP000799429"/>
    </source>
</evidence>
<protein>
    <submittedName>
        <fullName evidence="2">Uncharacterized protein</fullName>
    </submittedName>
</protein>
<reference evidence="2" key="1">
    <citation type="journal article" date="2020" name="Stud. Mycol.">
        <title>101 Dothideomycetes genomes: a test case for predicting lifestyles and emergence of pathogens.</title>
        <authorList>
            <person name="Haridas S."/>
            <person name="Albert R."/>
            <person name="Binder M."/>
            <person name="Bloem J."/>
            <person name="Labutti K."/>
            <person name="Salamov A."/>
            <person name="Andreopoulos B."/>
            <person name="Baker S."/>
            <person name="Barry K."/>
            <person name="Bills G."/>
            <person name="Bluhm B."/>
            <person name="Cannon C."/>
            <person name="Castanera R."/>
            <person name="Culley D."/>
            <person name="Daum C."/>
            <person name="Ezra D."/>
            <person name="Gonzalez J."/>
            <person name="Henrissat B."/>
            <person name="Kuo A."/>
            <person name="Liang C."/>
            <person name="Lipzen A."/>
            <person name="Lutzoni F."/>
            <person name="Magnuson J."/>
            <person name="Mondo S."/>
            <person name="Nolan M."/>
            <person name="Ohm R."/>
            <person name="Pangilinan J."/>
            <person name="Park H.-J."/>
            <person name="Ramirez L."/>
            <person name="Alfaro M."/>
            <person name="Sun H."/>
            <person name="Tritt A."/>
            <person name="Yoshinaga Y."/>
            <person name="Zwiers L.-H."/>
            <person name="Turgeon B."/>
            <person name="Goodwin S."/>
            <person name="Spatafora J."/>
            <person name="Crous P."/>
            <person name="Grigoriev I."/>
        </authorList>
    </citation>
    <scope>NUCLEOTIDE SEQUENCE</scope>
    <source>
        <strain evidence="2">CBS 101060</strain>
    </source>
</reference>
<keyword evidence="1" id="KW-0732">Signal</keyword>
<evidence type="ECO:0000256" key="1">
    <source>
        <dbReference type="SAM" id="SignalP"/>
    </source>
</evidence>